<feature type="region of interest" description="Disordered" evidence="1">
    <location>
        <begin position="24"/>
        <end position="89"/>
    </location>
</feature>
<sequence length="239" mass="24167">MRKNLLAAAVTATVVGCLTLAACNDDTKSGESGESGHSHQTQQSAQGSTPGTPGAQSPRRSGTPSAPPPPPRSSDAGAGGPKGAALAFGEPSRTVGAGTVGILEITPTTVVYTKEGGRVTSQHGTFAVVTLLEKSMSANPADEEQPAKGGGWRWVAAGGQSVPAGNGNAAKVVLEKYRQSGGIAPGTSQVRVKVFDLTPVQAKGGTIVYTDGTKSADRWTVPATDTGPQVAEVRQQLKP</sequence>
<evidence type="ECO:0000313" key="3">
    <source>
        <dbReference type="EMBL" id="GGX97843.1"/>
    </source>
</evidence>
<feature type="chain" id="PRO_5047439292" description="Lipoprotein" evidence="2">
    <location>
        <begin position="22"/>
        <end position="239"/>
    </location>
</feature>
<organism evidence="3 4">
    <name type="scientific">Streptomyces hiroshimensis</name>
    <dbReference type="NCBI Taxonomy" id="66424"/>
    <lineage>
        <taxon>Bacteria</taxon>
        <taxon>Bacillati</taxon>
        <taxon>Actinomycetota</taxon>
        <taxon>Actinomycetes</taxon>
        <taxon>Kitasatosporales</taxon>
        <taxon>Streptomycetaceae</taxon>
        <taxon>Streptomyces</taxon>
    </lineage>
</organism>
<dbReference type="PROSITE" id="PS51257">
    <property type="entry name" value="PROKAR_LIPOPROTEIN"/>
    <property type="match status" value="1"/>
</dbReference>
<evidence type="ECO:0000256" key="2">
    <source>
        <dbReference type="SAM" id="SignalP"/>
    </source>
</evidence>
<gene>
    <name evidence="3" type="ORF">GCM10010324_50160</name>
</gene>
<dbReference type="EMBL" id="BMUT01000011">
    <property type="protein sequence ID" value="GGX97843.1"/>
    <property type="molecule type" value="Genomic_DNA"/>
</dbReference>
<proteinExistence type="predicted"/>
<evidence type="ECO:0000313" key="4">
    <source>
        <dbReference type="Proteomes" id="UP000659223"/>
    </source>
</evidence>
<comment type="caution">
    <text evidence="3">The sequence shown here is derived from an EMBL/GenBank/DDBJ whole genome shotgun (WGS) entry which is preliminary data.</text>
</comment>
<evidence type="ECO:0000256" key="1">
    <source>
        <dbReference type="SAM" id="MobiDB-lite"/>
    </source>
</evidence>
<accession>A0ABQ2YWS4</accession>
<feature type="region of interest" description="Disordered" evidence="1">
    <location>
        <begin position="219"/>
        <end position="239"/>
    </location>
</feature>
<name>A0ABQ2YWS4_9ACTN</name>
<keyword evidence="4" id="KW-1185">Reference proteome</keyword>
<dbReference type="Proteomes" id="UP000659223">
    <property type="component" value="Unassembled WGS sequence"/>
</dbReference>
<dbReference type="RefSeq" id="WP_190023991.1">
    <property type="nucleotide sequence ID" value="NZ_BMUT01000011.1"/>
</dbReference>
<feature type="compositionally biased region" description="Basic and acidic residues" evidence="1">
    <location>
        <begin position="25"/>
        <end position="37"/>
    </location>
</feature>
<keyword evidence="2" id="KW-0732">Signal</keyword>
<protein>
    <recommendedName>
        <fullName evidence="5">Lipoprotein</fullName>
    </recommendedName>
</protein>
<feature type="signal peptide" evidence="2">
    <location>
        <begin position="1"/>
        <end position="21"/>
    </location>
</feature>
<feature type="compositionally biased region" description="Polar residues" evidence="1">
    <location>
        <begin position="40"/>
        <end position="55"/>
    </location>
</feature>
<evidence type="ECO:0008006" key="5">
    <source>
        <dbReference type="Google" id="ProtNLM"/>
    </source>
</evidence>
<reference evidence="4" key="1">
    <citation type="journal article" date="2019" name="Int. J. Syst. Evol. Microbiol.">
        <title>The Global Catalogue of Microorganisms (GCM) 10K type strain sequencing project: providing services to taxonomists for standard genome sequencing and annotation.</title>
        <authorList>
            <consortium name="The Broad Institute Genomics Platform"/>
            <consortium name="The Broad Institute Genome Sequencing Center for Infectious Disease"/>
            <person name="Wu L."/>
            <person name="Ma J."/>
        </authorList>
    </citation>
    <scope>NUCLEOTIDE SEQUENCE [LARGE SCALE GENOMIC DNA]</scope>
    <source>
        <strain evidence="4">JCM 4586</strain>
    </source>
</reference>